<evidence type="ECO:0000313" key="3">
    <source>
        <dbReference type="Proteomes" id="UP000198598"/>
    </source>
</evidence>
<keyword evidence="1" id="KW-1133">Transmembrane helix</keyword>
<sequence>MKLHLRNPVHQVALIRRYSLIQFTRWIRVWEKRPLTQRKREVLLLFGSLFLVLLANLSQQLKPSPASAKEYSPARLADSTAHHQLYMNELHTHKLTPTR</sequence>
<dbReference type="RefSeq" id="WP_093831990.1">
    <property type="nucleotide sequence ID" value="NZ_FOLQ01000015.1"/>
</dbReference>
<evidence type="ECO:0000256" key="1">
    <source>
        <dbReference type="SAM" id="Phobius"/>
    </source>
</evidence>
<dbReference type="EMBL" id="FOLQ01000015">
    <property type="protein sequence ID" value="SFE56011.1"/>
    <property type="molecule type" value="Genomic_DNA"/>
</dbReference>
<protein>
    <submittedName>
        <fullName evidence="2">Uncharacterized protein</fullName>
    </submittedName>
</protein>
<organism evidence="2 3">
    <name type="scientific">Spirosoma endophyticum</name>
    <dbReference type="NCBI Taxonomy" id="662367"/>
    <lineage>
        <taxon>Bacteria</taxon>
        <taxon>Pseudomonadati</taxon>
        <taxon>Bacteroidota</taxon>
        <taxon>Cytophagia</taxon>
        <taxon>Cytophagales</taxon>
        <taxon>Cytophagaceae</taxon>
        <taxon>Spirosoma</taxon>
    </lineage>
</organism>
<keyword evidence="3" id="KW-1185">Reference proteome</keyword>
<keyword evidence="1" id="KW-0472">Membrane</keyword>
<reference evidence="2 3" key="1">
    <citation type="submission" date="2016-10" db="EMBL/GenBank/DDBJ databases">
        <authorList>
            <person name="de Groot N.N."/>
        </authorList>
    </citation>
    <scope>NUCLEOTIDE SEQUENCE [LARGE SCALE GENOMIC DNA]</scope>
    <source>
        <strain evidence="2 3">DSM 26130</strain>
    </source>
</reference>
<accession>A0A1I2BIL4</accession>
<dbReference type="Proteomes" id="UP000198598">
    <property type="component" value="Unassembled WGS sequence"/>
</dbReference>
<dbReference type="OrthoDB" id="962699at2"/>
<dbReference type="AlphaFoldDB" id="A0A1I2BIL4"/>
<feature type="transmembrane region" description="Helical" evidence="1">
    <location>
        <begin position="42"/>
        <end position="61"/>
    </location>
</feature>
<proteinExistence type="predicted"/>
<dbReference type="STRING" id="662367.SAMN05216167_115114"/>
<evidence type="ECO:0000313" key="2">
    <source>
        <dbReference type="EMBL" id="SFE56011.1"/>
    </source>
</evidence>
<name>A0A1I2BIL4_9BACT</name>
<gene>
    <name evidence="2" type="ORF">SAMN05216167_115114</name>
</gene>
<keyword evidence="1" id="KW-0812">Transmembrane</keyword>